<feature type="domain" description="Bacillithiol biosynthesis BshC N-terminal Rossmann-like" evidence="3">
    <location>
        <begin position="15"/>
        <end position="392"/>
    </location>
</feature>
<sequence>MIKVNLVHEGTSIHMEVRELDLSSKSGFMKDYIAGSEGSERFLDYSLMDDGRFRRRSDELLSRAFQREQLADYFTSVHTCLSYNKQAMVQIEKLRNSKSVVVVGGQQAGLLTGPLYTVYKAMSIIVLAKQQEEQLGIPVVPIFWIAGEDHDLDEIRYVYREQKGQWKKHMYDELSNAKSASSVKLDRQTLQSWLNDVFASLPETAYTNALIKTLEEFAENSMTYVHFFTRMMNWFFGKEGLLLLDAHDPTIRMLEIPYFEKLIDDVEELQAAQNRGAQAFKKAGYGEPIVTEVENAHLFLDINDERKRLDYQNELFKVRGSDVTFSKKELLALLHAQPERFSNNVISRPLMQEWLLPVLAFVSGPGELLYWATLKDVFNHFDMKIPPIIPRLQATFVPKAIERWLSNSSYKLEPILQGEMEEIREAWLTEVNPFPVHEVASKVRQNIRNEHTPLRKLANEMDPTLAALSEKNLTIIESQLVFLEQKMERFVRETHHHTLSKFNEAGHWLSPLNRPQERIFHPLLLINIIGIDEFQRFISNDVSLEPSHKILYL</sequence>
<name>A0A562QGB3_9BACI</name>
<proteinExistence type="inferred from homology"/>
<evidence type="ECO:0000313" key="5">
    <source>
        <dbReference type="EMBL" id="TWI55785.1"/>
    </source>
</evidence>
<comment type="function">
    <text evidence="2">Involved in bacillithiol (BSH) biosynthesis. May catalyze the last step of the pathway, the addition of cysteine to glucosamine malate (GlcN-Mal) to generate BSH.</text>
</comment>
<dbReference type="EMBL" id="VLKZ01000006">
    <property type="protein sequence ID" value="TWI55785.1"/>
    <property type="molecule type" value="Genomic_DNA"/>
</dbReference>
<evidence type="ECO:0000256" key="2">
    <source>
        <dbReference type="HAMAP-Rule" id="MF_01867"/>
    </source>
</evidence>
<gene>
    <name evidence="2" type="primary">bshC</name>
    <name evidence="5" type="ORF">IQ10_02344</name>
</gene>
<comment type="similarity">
    <text evidence="2">Belongs to the BshC family.</text>
</comment>
<dbReference type="EC" id="6.-.-.-" evidence="2"/>
<evidence type="ECO:0000313" key="6">
    <source>
        <dbReference type="Proteomes" id="UP000315711"/>
    </source>
</evidence>
<dbReference type="InterPro" id="IPR055398">
    <property type="entry name" value="Rossmann-like_BshC"/>
</dbReference>
<dbReference type="InterPro" id="IPR055399">
    <property type="entry name" value="CC_BshC"/>
</dbReference>
<reference evidence="5 6" key="1">
    <citation type="journal article" date="2015" name="Stand. Genomic Sci.">
        <title>Genomic Encyclopedia of Bacterial and Archaeal Type Strains, Phase III: the genomes of soil and plant-associated and newly described type strains.</title>
        <authorList>
            <person name="Whitman W.B."/>
            <person name="Woyke T."/>
            <person name="Klenk H.P."/>
            <person name="Zhou Y."/>
            <person name="Lilburn T.G."/>
            <person name="Beck B.J."/>
            <person name="De Vos P."/>
            <person name="Vandamme P."/>
            <person name="Eisen J.A."/>
            <person name="Garrity G."/>
            <person name="Hugenholtz P."/>
            <person name="Kyrpides N.C."/>
        </authorList>
    </citation>
    <scope>NUCLEOTIDE SEQUENCE [LARGE SCALE GENOMIC DNA]</scope>
    <source>
        <strain evidence="5 6">CGMCC 1.10116</strain>
    </source>
</reference>
<dbReference type="InterPro" id="IPR011199">
    <property type="entry name" value="Bacillithiol_biosynth_BshC"/>
</dbReference>
<protein>
    <recommendedName>
        <fullName evidence="2">Putative cysteine ligase BshC</fullName>
        <ecNumber evidence="2">6.-.-.-</ecNumber>
    </recommendedName>
</protein>
<dbReference type="NCBIfam" id="TIGR03998">
    <property type="entry name" value="thiol_BshC"/>
    <property type="match status" value="1"/>
</dbReference>
<keyword evidence="1 2" id="KW-0436">Ligase</keyword>
<dbReference type="Pfam" id="PF24850">
    <property type="entry name" value="CC_BshC"/>
    <property type="match status" value="1"/>
</dbReference>
<organism evidence="5 6">
    <name type="scientific">Halalkalibacter nanhaiisediminis</name>
    <dbReference type="NCBI Taxonomy" id="688079"/>
    <lineage>
        <taxon>Bacteria</taxon>
        <taxon>Bacillati</taxon>
        <taxon>Bacillota</taxon>
        <taxon>Bacilli</taxon>
        <taxon>Bacillales</taxon>
        <taxon>Bacillaceae</taxon>
        <taxon>Halalkalibacter</taxon>
    </lineage>
</organism>
<accession>A0A562QGB3</accession>
<dbReference type="Proteomes" id="UP000315711">
    <property type="component" value="Unassembled WGS sequence"/>
</dbReference>
<feature type="domain" description="Bacillithiol biosynthesis BshC C-terminal coiled-coil" evidence="4">
    <location>
        <begin position="394"/>
        <end position="553"/>
    </location>
</feature>
<evidence type="ECO:0000259" key="4">
    <source>
        <dbReference type="Pfam" id="PF24850"/>
    </source>
</evidence>
<evidence type="ECO:0000259" key="3">
    <source>
        <dbReference type="Pfam" id="PF10079"/>
    </source>
</evidence>
<evidence type="ECO:0000256" key="1">
    <source>
        <dbReference type="ARBA" id="ARBA00022598"/>
    </source>
</evidence>
<dbReference type="Pfam" id="PF10079">
    <property type="entry name" value="Rossmann-like_BshC"/>
    <property type="match status" value="1"/>
</dbReference>
<keyword evidence="6" id="KW-1185">Reference proteome</keyword>
<dbReference type="GO" id="GO:0016874">
    <property type="term" value="F:ligase activity"/>
    <property type="evidence" value="ECO:0007669"/>
    <property type="project" value="UniProtKB-UniRule"/>
</dbReference>
<comment type="caution">
    <text evidence="5">The sequence shown here is derived from an EMBL/GenBank/DDBJ whole genome shotgun (WGS) entry which is preliminary data.</text>
</comment>
<dbReference type="HAMAP" id="MF_01867">
    <property type="entry name" value="BshC"/>
    <property type="match status" value="1"/>
</dbReference>
<dbReference type="PIRSF" id="PIRSF012535">
    <property type="entry name" value="UCP012535"/>
    <property type="match status" value="1"/>
</dbReference>
<dbReference type="AlphaFoldDB" id="A0A562QGB3"/>